<organism evidence="1">
    <name type="scientific">Vibrio vulnificus</name>
    <dbReference type="NCBI Taxonomy" id="672"/>
    <lineage>
        <taxon>Bacteria</taxon>
        <taxon>Pseudomonadati</taxon>
        <taxon>Pseudomonadota</taxon>
        <taxon>Gammaproteobacteria</taxon>
        <taxon>Vibrionales</taxon>
        <taxon>Vibrionaceae</taxon>
        <taxon>Vibrio</taxon>
    </lineage>
</organism>
<reference evidence="1" key="1">
    <citation type="journal article" date="2018" name="Genome Biol.">
        <title>SKESA: strategic k-mer extension for scrupulous assemblies.</title>
        <authorList>
            <person name="Souvorov A."/>
            <person name="Agarwala R."/>
            <person name="Lipman D.J."/>
        </authorList>
    </citation>
    <scope>NUCLEOTIDE SEQUENCE</scope>
    <source>
        <strain evidence="1">BCW_3452</strain>
    </source>
</reference>
<sequence>MNTIKTSQQITAAAHSAVLAHNGYLGIDTLETSTEDQIKQLLLGVLELSKEYCIDTAEILAEHKKQESSLRRRLELNDIESSDLDELVDEAATRLASRINNEGQSEQLEYLNRWGFNLDTSHNYEPEELDEMVDEATARNASQVNNEGMKDQLEFLESVGYSDDEIFQHVL</sequence>
<name>A0A8H9MY26_VIBVL</name>
<dbReference type="AlphaFoldDB" id="A0A8H9MY26"/>
<dbReference type="EMBL" id="DACRBY010000001">
    <property type="protein sequence ID" value="HAS8538216.1"/>
    <property type="molecule type" value="Genomic_DNA"/>
</dbReference>
<accession>A0A8H9MY26</accession>
<protein>
    <submittedName>
        <fullName evidence="1">Uncharacterized protein</fullName>
    </submittedName>
</protein>
<reference evidence="1" key="2">
    <citation type="submission" date="2019-01" db="EMBL/GenBank/DDBJ databases">
        <authorList>
            <consortium name="NCBI Pathogen Detection Project"/>
        </authorList>
    </citation>
    <scope>NUCLEOTIDE SEQUENCE</scope>
    <source>
        <strain evidence="1">BCW_3452</strain>
    </source>
</reference>
<evidence type="ECO:0000313" key="1">
    <source>
        <dbReference type="EMBL" id="HAS8538216.1"/>
    </source>
</evidence>
<gene>
    <name evidence="1" type="ORF">I7730_00185</name>
</gene>
<comment type="caution">
    <text evidence="1">The sequence shown here is derived from an EMBL/GenBank/DDBJ whole genome shotgun (WGS) entry which is preliminary data.</text>
</comment>
<proteinExistence type="predicted"/>
<dbReference type="Proteomes" id="UP000863257">
    <property type="component" value="Unassembled WGS sequence"/>
</dbReference>